<reference evidence="2 3" key="1">
    <citation type="submission" date="2016-10" db="EMBL/GenBank/DDBJ databases">
        <authorList>
            <person name="de Groot N.N."/>
        </authorList>
    </citation>
    <scope>NUCLEOTIDE SEQUENCE [LARGE SCALE GENOMIC DNA]</scope>
    <source>
        <strain evidence="2 3">DSM 21799</strain>
    </source>
</reference>
<sequence>MVLTVTRRNTAARGIRPQYPESMTESTATDQSVYEVRFDWGMPGSMRSRRGPE</sequence>
<evidence type="ECO:0000313" key="3">
    <source>
        <dbReference type="Proteomes" id="UP000199183"/>
    </source>
</evidence>
<evidence type="ECO:0000313" key="2">
    <source>
        <dbReference type="EMBL" id="SEB86873.1"/>
    </source>
</evidence>
<accession>A0A1H4MV84</accession>
<protein>
    <submittedName>
        <fullName evidence="2">Uncharacterized protein</fullName>
    </submittedName>
</protein>
<dbReference type="EMBL" id="FNRY01000001">
    <property type="protein sequence ID" value="SEB86873.1"/>
    <property type="molecule type" value="Genomic_DNA"/>
</dbReference>
<proteinExistence type="predicted"/>
<feature type="region of interest" description="Disordered" evidence="1">
    <location>
        <begin position="1"/>
        <end position="30"/>
    </location>
</feature>
<organism evidence="2 3">
    <name type="scientific">Paramicrobacterium humi</name>
    <dbReference type="NCBI Taxonomy" id="640635"/>
    <lineage>
        <taxon>Bacteria</taxon>
        <taxon>Bacillati</taxon>
        <taxon>Actinomycetota</taxon>
        <taxon>Actinomycetes</taxon>
        <taxon>Micrococcales</taxon>
        <taxon>Microbacteriaceae</taxon>
        <taxon>Paramicrobacterium</taxon>
    </lineage>
</organism>
<evidence type="ECO:0000256" key="1">
    <source>
        <dbReference type="SAM" id="MobiDB-lite"/>
    </source>
</evidence>
<dbReference type="AlphaFoldDB" id="A0A1H4MV84"/>
<gene>
    <name evidence="2" type="ORF">SAMN04489806_1992</name>
</gene>
<dbReference type="STRING" id="640635.SAMN04489806_1992"/>
<dbReference type="Proteomes" id="UP000199183">
    <property type="component" value="Unassembled WGS sequence"/>
</dbReference>
<keyword evidence="3" id="KW-1185">Reference proteome</keyword>
<feature type="compositionally biased region" description="Polar residues" evidence="1">
    <location>
        <begin position="21"/>
        <end position="30"/>
    </location>
</feature>
<name>A0A1H4MV84_9MICO</name>